<protein>
    <submittedName>
        <fullName evidence="1">Uncharacterized protein</fullName>
    </submittedName>
</protein>
<feature type="non-terminal residue" evidence="1">
    <location>
        <position position="1"/>
    </location>
</feature>
<name>A0A367L5L7_9HYPO</name>
<gene>
    <name evidence="1" type="ORF">L249_4111</name>
</gene>
<sequence length="61" mass="6689">KVRACSIRTCTMKFVATPPLHVTHHHSGKAGPEGWYDQRDALNDRVTCSVLKPPQTSASPC</sequence>
<evidence type="ECO:0000313" key="2">
    <source>
        <dbReference type="Proteomes" id="UP000253664"/>
    </source>
</evidence>
<dbReference type="Proteomes" id="UP000253664">
    <property type="component" value="Unassembled WGS sequence"/>
</dbReference>
<dbReference type="AlphaFoldDB" id="A0A367L5L7"/>
<keyword evidence="2" id="KW-1185">Reference proteome</keyword>
<proteinExistence type="predicted"/>
<dbReference type="EMBL" id="LKCN02000014">
    <property type="protein sequence ID" value="RCI09725.1"/>
    <property type="molecule type" value="Genomic_DNA"/>
</dbReference>
<comment type="caution">
    <text evidence="1">The sequence shown here is derived from an EMBL/GenBank/DDBJ whole genome shotgun (WGS) entry which is preliminary data.</text>
</comment>
<organism evidence="1 2">
    <name type="scientific">Ophiocordyceps polyrhachis-furcata BCC 54312</name>
    <dbReference type="NCBI Taxonomy" id="1330021"/>
    <lineage>
        <taxon>Eukaryota</taxon>
        <taxon>Fungi</taxon>
        <taxon>Dikarya</taxon>
        <taxon>Ascomycota</taxon>
        <taxon>Pezizomycotina</taxon>
        <taxon>Sordariomycetes</taxon>
        <taxon>Hypocreomycetidae</taxon>
        <taxon>Hypocreales</taxon>
        <taxon>Ophiocordycipitaceae</taxon>
        <taxon>Ophiocordyceps</taxon>
    </lineage>
</organism>
<evidence type="ECO:0000313" key="1">
    <source>
        <dbReference type="EMBL" id="RCI09725.1"/>
    </source>
</evidence>
<accession>A0A367L5L7</accession>
<reference evidence="1 2" key="1">
    <citation type="journal article" date="2015" name="BMC Genomics">
        <title>Insights from the genome of Ophiocordyceps polyrhachis-furcata to pathogenicity and host specificity in insect fungi.</title>
        <authorList>
            <person name="Wichadakul D."/>
            <person name="Kobmoo N."/>
            <person name="Ingsriswang S."/>
            <person name="Tangphatsornruang S."/>
            <person name="Chantasingh D."/>
            <person name="Luangsa-ard J.J."/>
            <person name="Eurwilaichitr L."/>
        </authorList>
    </citation>
    <scope>NUCLEOTIDE SEQUENCE [LARGE SCALE GENOMIC DNA]</scope>
    <source>
        <strain evidence="1 2">BCC 54312</strain>
    </source>
</reference>